<dbReference type="Pfam" id="PF13884">
    <property type="entry name" value="Peptidase_S74"/>
    <property type="match status" value="1"/>
</dbReference>
<organism evidence="3 4">
    <name type="scientific">Candidatus Opimibacter skivensis</name>
    <dbReference type="NCBI Taxonomy" id="2982028"/>
    <lineage>
        <taxon>Bacteria</taxon>
        <taxon>Pseudomonadati</taxon>
        <taxon>Bacteroidota</taxon>
        <taxon>Saprospiria</taxon>
        <taxon>Saprospirales</taxon>
        <taxon>Saprospiraceae</taxon>
        <taxon>Candidatus Opimibacter</taxon>
    </lineage>
</organism>
<comment type="caution">
    <text evidence="3">The sequence shown here is derived from an EMBL/GenBank/DDBJ whole genome shotgun (WGS) entry which is preliminary data.</text>
</comment>
<protein>
    <submittedName>
        <fullName evidence="3">Tail fiber domain-containing protein</fullName>
    </submittedName>
</protein>
<dbReference type="AlphaFoldDB" id="A0A9D7XT89"/>
<dbReference type="Proteomes" id="UP000808337">
    <property type="component" value="Unassembled WGS sequence"/>
</dbReference>
<evidence type="ECO:0000313" key="3">
    <source>
        <dbReference type="EMBL" id="MBK9983398.1"/>
    </source>
</evidence>
<feature type="coiled-coil region" evidence="1">
    <location>
        <begin position="148"/>
        <end position="179"/>
    </location>
</feature>
<evidence type="ECO:0000313" key="4">
    <source>
        <dbReference type="Proteomes" id="UP000808337"/>
    </source>
</evidence>
<keyword evidence="1" id="KW-0175">Coiled coil</keyword>
<evidence type="ECO:0000259" key="2">
    <source>
        <dbReference type="PROSITE" id="PS51688"/>
    </source>
</evidence>
<dbReference type="PROSITE" id="PS51688">
    <property type="entry name" value="ICA"/>
    <property type="match status" value="1"/>
</dbReference>
<dbReference type="InterPro" id="IPR030392">
    <property type="entry name" value="S74_ICA"/>
</dbReference>
<proteinExistence type="predicted"/>
<reference evidence="3 4" key="1">
    <citation type="submission" date="2020-10" db="EMBL/GenBank/DDBJ databases">
        <title>Connecting structure to function with the recovery of over 1000 high-quality activated sludge metagenome-assembled genomes encoding full-length rRNA genes using long-read sequencing.</title>
        <authorList>
            <person name="Singleton C.M."/>
            <person name="Petriglieri F."/>
            <person name="Kristensen J.M."/>
            <person name="Kirkegaard R.H."/>
            <person name="Michaelsen T.Y."/>
            <person name="Andersen M.H."/>
            <person name="Karst S.M."/>
            <person name="Dueholm M.S."/>
            <person name="Nielsen P.H."/>
            <person name="Albertsen M."/>
        </authorList>
    </citation>
    <scope>NUCLEOTIDE SEQUENCE [LARGE SCALE GENOMIC DNA]</scope>
    <source>
        <strain evidence="3">Ribe_18-Q3-R11-54_MAXAC.273</strain>
    </source>
</reference>
<gene>
    <name evidence="3" type="ORF">IPP15_13605</name>
</gene>
<dbReference type="EMBL" id="JADKGY010000020">
    <property type="protein sequence ID" value="MBK9983398.1"/>
    <property type="molecule type" value="Genomic_DNA"/>
</dbReference>
<evidence type="ECO:0000256" key="1">
    <source>
        <dbReference type="SAM" id="Coils"/>
    </source>
</evidence>
<accession>A0A9D7XT89</accession>
<feature type="domain" description="Peptidase S74" evidence="2">
    <location>
        <begin position="39"/>
        <end position="166"/>
    </location>
</feature>
<name>A0A9D7XT89_9BACT</name>
<sequence>MDNTVAIGYNTVATTTNKSRIGNTMMTVIEGQVAWSFPSDARFKYNVKNDVPGLNFIQRLRPVTYQFDIAAFNSFIMPDGWQERMDEKNLSKWHAEELTHSEVIQSGFIAQEVEAAAHEIGYDFDGVVKPQNEKDNYGLRYAEFVVPLVKAVQELSSQNDELKKQNDELLKRIEKLESLLTPKK</sequence>